<dbReference type="PANTHER" id="PTHR34292">
    <property type="entry name" value="OUTER SPORE WALL PROTEIN LDS1"/>
    <property type="match status" value="1"/>
</dbReference>
<evidence type="ECO:0000313" key="2">
    <source>
        <dbReference type="Proteomes" id="UP000193218"/>
    </source>
</evidence>
<accession>A0A1Y1UIM1</accession>
<protein>
    <submittedName>
        <fullName evidence="1">Uncharacterized protein</fullName>
    </submittedName>
</protein>
<dbReference type="OrthoDB" id="10012223at2759"/>
<reference evidence="1 2" key="1">
    <citation type="submission" date="2017-03" db="EMBL/GenBank/DDBJ databases">
        <title>Widespread Adenine N6-methylation of Active Genes in Fungi.</title>
        <authorList>
            <consortium name="DOE Joint Genome Institute"/>
            <person name="Mondo S.J."/>
            <person name="Dannebaum R.O."/>
            <person name="Kuo R.C."/>
            <person name="Louie K.B."/>
            <person name="Bewick A.J."/>
            <person name="Labutti K."/>
            <person name="Haridas S."/>
            <person name="Kuo A."/>
            <person name="Salamov A."/>
            <person name="Ahrendt S.R."/>
            <person name="Lau R."/>
            <person name="Bowen B.P."/>
            <person name="Lipzen A."/>
            <person name="Sullivan W."/>
            <person name="Andreopoulos W.B."/>
            <person name="Clum A."/>
            <person name="Lindquist E."/>
            <person name="Daum C."/>
            <person name="Northen T.R."/>
            <person name="Ramamoorthy G."/>
            <person name="Schmitz R.J."/>
            <person name="Gryganskyi A."/>
            <person name="Culley D."/>
            <person name="Magnuson J."/>
            <person name="James T.Y."/>
            <person name="O'Malley M.A."/>
            <person name="Stajich J.E."/>
            <person name="Spatafora J.W."/>
            <person name="Visel A."/>
            <person name="Grigoriev I.V."/>
        </authorList>
    </citation>
    <scope>NUCLEOTIDE SEQUENCE [LARGE SCALE GENOMIC DNA]</scope>
    <source>
        <strain evidence="1 2">NRRL Y-17943</strain>
    </source>
</reference>
<dbReference type="GeneID" id="33557676"/>
<dbReference type="RefSeq" id="XP_021871445.1">
    <property type="nucleotide sequence ID" value="XM_022015867.1"/>
</dbReference>
<dbReference type="AlphaFoldDB" id="A0A1Y1UIM1"/>
<dbReference type="PANTHER" id="PTHR34292:SF2">
    <property type="entry name" value="OUTER SPORE WALL PROTEIN LDS1"/>
    <property type="match status" value="1"/>
</dbReference>
<dbReference type="InParanoid" id="A0A1Y1UIM1"/>
<name>A0A1Y1UIM1_9TREE</name>
<dbReference type="InterPro" id="IPR052786">
    <property type="entry name" value="Spore_wall_assembly"/>
</dbReference>
<evidence type="ECO:0000313" key="1">
    <source>
        <dbReference type="EMBL" id="ORX37407.1"/>
    </source>
</evidence>
<organism evidence="1 2">
    <name type="scientific">Kockovaella imperatae</name>
    <dbReference type="NCBI Taxonomy" id="4999"/>
    <lineage>
        <taxon>Eukaryota</taxon>
        <taxon>Fungi</taxon>
        <taxon>Dikarya</taxon>
        <taxon>Basidiomycota</taxon>
        <taxon>Agaricomycotina</taxon>
        <taxon>Tremellomycetes</taxon>
        <taxon>Tremellales</taxon>
        <taxon>Cuniculitremaceae</taxon>
        <taxon>Kockovaella</taxon>
    </lineage>
</organism>
<keyword evidence="2" id="KW-1185">Reference proteome</keyword>
<gene>
    <name evidence="1" type="ORF">BD324DRAFT_626069</name>
</gene>
<dbReference type="STRING" id="4999.A0A1Y1UIM1"/>
<comment type="caution">
    <text evidence="1">The sequence shown here is derived from an EMBL/GenBank/DDBJ whole genome shotgun (WGS) entry which is preliminary data.</text>
</comment>
<dbReference type="Proteomes" id="UP000193218">
    <property type="component" value="Unassembled WGS sequence"/>
</dbReference>
<dbReference type="EMBL" id="NBSH01000006">
    <property type="protein sequence ID" value="ORX37407.1"/>
    <property type="molecule type" value="Genomic_DNA"/>
</dbReference>
<proteinExistence type="predicted"/>
<sequence>MPSELLHIPPAYVLVGIYRLLTDPFIRQPVLDKIKHASVRGLIVGLLYSIGSWRILNWFVRKVLLGRAGWLLGGGARARVGEAVKESVAGVVKVGLGPLSFHVDLVLYTHLLILLPQVSSILRMFIYKNLRIARSRAWALTVSSRGKPSEFWSQGYIEEWAQPPKPSASDLSGKGGRRTKEARWLSWLLWWPTQVVLRHYILLPLSPTLPLLSPLVTALLRGLTTAEYLHQPYFDQKDMSPESRWTWVEERMWAYRTFGFAASLLERIPIVGLFFSISNRIGAAMWAFDLEKRQHLFANEILKPLQPNQVGLFGMGSVTSADFDVQAAEDGLERKWSKKADNEKGIAELKGEGIGASQPGEERVL</sequence>